<name>A0A6P2QJJ9_9BURK</name>
<gene>
    <name evidence="1" type="ORF">BLA13014_05790</name>
</gene>
<proteinExistence type="predicted"/>
<sequence length="29" mass="3320">MRGVARLRHTWQHIGNESWAGPEMTAAKK</sequence>
<reference evidence="1 2" key="1">
    <citation type="submission" date="2019-09" db="EMBL/GenBank/DDBJ databases">
        <authorList>
            <person name="Depoorter E."/>
        </authorList>
    </citation>
    <scope>NUCLEOTIDE SEQUENCE [LARGE SCALE GENOMIC DNA]</scope>
    <source>
        <strain evidence="1">LMG 13014</strain>
    </source>
</reference>
<dbReference type="Proteomes" id="UP000494261">
    <property type="component" value="Unassembled WGS sequence"/>
</dbReference>
<dbReference type="AlphaFoldDB" id="A0A6P2QJJ9"/>
<accession>A0A6P2QJJ9</accession>
<dbReference type="EMBL" id="CABVQC010000050">
    <property type="protein sequence ID" value="VWC22363.1"/>
    <property type="molecule type" value="Genomic_DNA"/>
</dbReference>
<evidence type="ECO:0000313" key="1">
    <source>
        <dbReference type="EMBL" id="VWC22363.1"/>
    </source>
</evidence>
<evidence type="ECO:0000313" key="2">
    <source>
        <dbReference type="Proteomes" id="UP000494261"/>
    </source>
</evidence>
<protein>
    <submittedName>
        <fullName evidence="1">Uncharacterized protein</fullName>
    </submittedName>
</protein>
<organism evidence="1 2">
    <name type="scientific">Burkholderia aenigmatica</name>
    <dbReference type="NCBI Taxonomy" id="2015348"/>
    <lineage>
        <taxon>Bacteria</taxon>
        <taxon>Pseudomonadati</taxon>
        <taxon>Pseudomonadota</taxon>
        <taxon>Betaproteobacteria</taxon>
        <taxon>Burkholderiales</taxon>
        <taxon>Burkholderiaceae</taxon>
        <taxon>Burkholderia</taxon>
        <taxon>Burkholderia cepacia complex</taxon>
    </lineage>
</organism>